<feature type="compositionally biased region" description="Basic and acidic residues" evidence="1">
    <location>
        <begin position="13"/>
        <end position="25"/>
    </location>
</feature>
<sequence>IRQEELVLFENETPIKEEPMDVKEEPFDEETPKFGNFTKDLRGIAEDSRIAAPLFDHDYFIMEGPKEFREEPMEEPIADLFCPSTGEFRTIDGAERTDKNELECPACECNIDRDQMWHGSCISDACTVLLPHC</sequence>
<evidence type="ECO:0000313" key="3">
    <source>
        <dbReference type="Proteomes" id="UP001328107"/>
    </source>
</evidence>
<gene>
    <name evidence="2" type="ORF">PMAYCL1PPCAC_26976</name>
</gene>
<proteinExistence type="predicted"/>
<comment type="caution">
    <text evidence="2">The sequence shown here is derived from an EMBL/GenBank/DDBJ whole genome shotgun (WGS) entry which is preliminary data.</text>
</comment>
<protein>
    <submittedName>
        <fullName evidence="2">Uncharacterized protein</fullName>
    </submittedName>
</protein>
<dbReference type="AlphaFoldDB" id="A0AAN5D4N7"/>
<name>A0AAN5D4N7_9BILA</name>
<evidence type="ECO:0000256" key="1">
    <source>
        <dbReference type="SAM" id="MobiDB-lite"/>
    </source>
</evidence>
<feature type="non-terminal residue" evidence="2">
    <location>
        <position position="1"/>
    </location>
</feature>
<organism evidence="2 3">
    <name type="scientific">Pristionchus mayeri</name>
    <dbReference type="NCBI Taxonomy" id="1317129"/>
    <lineage>
        <taxon>Eukaryota</taxon>
        <taxon>Metazoa</taxon>
        <taxon>Ecdysozoa</taxon>
        <taxon>Nematoda</taxon>
        <taxon>Chromadorea</taxon>
        <taxon>Rhabditida</taxon>
        <taxon>Rhabditina</taxon>
        <taxon>Diplogasteromorpha</taxon>
        <taxon>Diplogasteroidea</taxon>
        <taxon>Neodiplogasteridae</taxon>
        <taxon>Pristionchus</taxon>
    </lineage>
</organism>
<dbReference type="EMBL" id="BTRK01000006">
    <property type="protein sequence ID" value="GMR56781.1"/>
    <property type="molecule type" value="Genomic_DNA"/>
</dbReference>
<feature type="region of interest" description="Disordered" evidence="1">
    <location>
        <begin position="11"/>
        <end position="35"/>
    </location>
</feature>
<reference evidence="3" key="1">
    <citation type="submission" date="2022-10" db="EMBL/GenBank/DDBJ databases">
        <title>Genome assembly of Pristionchus species.</title>
        <authorList>
            <person name="Yoshida K."/>
            <person name="Sommer R.J."/>
        </authorList>
    </citation>
    <scope>NUCLEOTIDE SEQUENCE [LARGE SCALE GENOMIC DNA]</scope>
    <source>
        <strain evidence="3">RS5460</strain>
    </source>
</reference>
<dbReference type="Proteomes" id="UP001328107">
    <property type="component" value="Unassembled WGS sequence"/>
</dbReference>
<keyword evidence="3" id="KW-1185">Reference proteome</keyword>
<evidence type="ECO:0000313" key="2">
    <source>
        <dbReference type="EMBL" id="GMR56781.1"/>
    </source>
</evidence>
<accession>A0AAN5D4N7</accession>